<comment type="function">
    <text evidence="1">Arabinosyl transferase responsible for the polymerization of arabinose into the arabinan of arabinogalactan.</text>
</comment>
<proteinExistence type="inferred from homology"/>
<dbReference type="EMBL" id="JBHTIW010000005">
    <property type="protein sequence ID" value="MFD0920140.1"/>
    <property type="molecule type" value="Genomic_DNA"/>
</dbReference>
<feature type="transmembrane region" description="Helical" evidence="12">
    <location>
        <begin position="697"/>
        <end position="718"/>
    </location>
</feature>
<feature type="domain" description="Arabinosyltransferas concanavalin like" evidence="15">
    <location>
        <begin position="58"/>
        <end position="209"/>
    </location>
</feature>
<evidence type="ECO:0000256" key="10">
    <source>
        <dbReference type="ARBA" id="ARBA00023316"/>
    </source>
</evidence>
<gene>
    <name evidence="16" type="ORF">ACFQ16_10340</name>
</gene>
<feature type="transmembrane region" description="Helical" evidence="12">
    <location>
        <begin position="364"/>
        <end position="380"/>
    </location>
</feature>
<comment type="subcellular location">
    <subcellularLocation>
        <location evidence="2">Cell membrane</location>
        <topology evidence="2">Multi-pass membrane protein</topology>
    </subcellularLocation>
</comment>
<evidence type="ECO:0000256" key="9">
    <source>
        <dbReference type="ARBA" id="ARBA00023136"/>
    </source>
</evidence>
<dbReference type="Proteomes" id="UP001597018">
    <property type="component" value="Unassembled WGS sequence"/>
</dbReference>
<dbReference type="Pfam" id="PF14896">
    <property type="entry name" value="Arabino_trans_C"/>
    <property type="match status" value="1"/>
</dbReference>
<dbReference type="RefSeq" id="WP_345600869.1">
    <property type="nucleotide sequence ID" value="NZ_BAABLT010000020.1"/>
</dbReference>
<feature type="domain" description="Arabinosyltransferase C-terminal" evidence="14">
    <location>
        <begin position="715"/>
        <end position="1069"/>
    </location>
</feature>
<evidence type="ECO:0000256" key="11">
    <source>
        <dbReference type="SAM" id="MobiDB-lite"/>
    </source>
</evidence>
<dbReference type="InterPro" id="IPR027451">
    <property type="entry name" value="EmbABC_dom1"/>
</dbReference>
<keyword evidence="10" id="KW-0961">Cell wall biogenesis/degradation</keyword>
<feature type="compositionally biased region" description="Polar residues" evidence="11">
    <location>
        <begin position="806"/>
        <end position="818"/>
    </location>
</feature>
<feature type="transmembrane region" description="Helical" evidence="12">
    <location>
        <begin position="216"/>
        <end position="237"/>
    </location>
</feature>
<evidence type="ECO:0000259" key="13">
    <source>
        <dbReference type="Pfam" id="PF04602"/>
    </source>
</evidence>
<comment type="similarity">
    <text evidence="3">Belongs to the emb family.</text>
</comment>
<evidence type="ECO:0000313" key="16">
    <source>
        <dbReference type="EMBL" id="MFD0920140.1"/>
    </source>
</evidence>
<feature type="compositionally biased region" description="Basic and acidic residues" evidence="11">
    <location>
        <begin position="1087"/>
        <end position="1100"/>
    </location>
</feature>
<feature type="compositionally biased region" description="Low complexity" evidence="11">
    <location>
        <begin position="761"/>
        <end position="772"/>
    </location>
</feature>
<evidence type="ECO:0000256" key="4">
    <source>
        <dbReference type="ARBA" id="ARBA00022475"/>
    </source>
</evidence>
<evidence type="ECO:0000256" key="8">
    <source>
        <dbReference type="ARBA" id="ARBA00022989"/>
    </source>
</evidence>
<dbReference type="Gene3D" id="2.60.120.940">
    <property type="entry name" value="EmbC, C-terminal domain, subdomain 2"/>
    <property type="match status" value="1"/>
</dbReference>
<keyword evidence="7 12" id="KW-0812">Transmembrane</keyword>
<name>A0ABW3FPU0_9PSEU</name>
<feature type="transmembrane region" description="Helical" evidence="12">
    <location>
        <begin position="457"/>
        <end position="477"/>
    </location>
</feature>
<evidence type="ECO:0000256" key="7">
    <source>
        <dbReference type="ARBA" id="ARBA00022692"/>
    </source>
</evidence>
<feature type="transmembrane region" description="Helical" evidence="12">
    <location>
        <begin position="33"/>
        <end position="54"/>
    </location>
</feature>
<feature type="compositionally biased region" description="Polar residues" evidence="11">
    <location>
        <begin position="786"/>
        <end position="798"/>
    </location>
</feature>
<feature type="transmembrane region" description="Helical" evidence="12">
    <location>
        <begin position="552"/>
        <end position="570"/>
    </location>
</feature>
<accession>A0ABW3FPU0</accession>
<feature type="transmembrane region" description="Helical" evidence="12">
    <location>
        <begin position="608"/>
        <end position="630"/>
    </location>
</feature>
<keyword evidence="8 12" id="KW-1133">Transmembrane helix</keyword>
<keyword evidence="4" id="KW-1003">Cell membrane</keyword>
<evidence type="ECO:0000256" key="3">
    <source>
        <dbReference type="ARBA" id="ARBA00008195"/>
    </source>
</evidence>
<feature type="region of interest" description="Disordered" evidence="11">
    <location>
        <begin position="760"/>
        <end position="823"/>
    </location>
</feature>
<feature type="region of interest" description="Disordered" evidence="11">
    <location>
        <begin position="1"/>
        <end position="25"/>
    </location>
</feature>
<feature type="compositionally biased region" description="Gly residues" evidence="11">
    <location>
        <begin position="1"/>
        <end position="10"/>
    </location>
</feature>
<dbReference type="InterPro" id="IPR040920">
    <property type="entry name" value="Arabino_trans_N"/>
</dbReference>
<keyword evidence="17" id="KW-1185">Reference proteome</keyword>
<feature type="transmembrane region" description="Helical" evidence="12">
    <location>
        <begin position="523"/>
        <end position="540"/>
    </location>
</feature>
<dbReference type="InterPro" id="IPR032731">
    <property type="entry name" value="Arabino_trans_C"/>
</dbReference>
<dbReference type="Pfam" id="PF04602">
    <property type="entry name" value="Arabinose_trans"/>
    <property type="match status" value="1"/>
</dbReference>
<feature type="domain" description="Arabinofuranosyltransferase central" evidence="13">
    <location>
        <begin position="213"/>
        <end position="671"/>
    </location>
</feature>
<feature type="transmembrane region" description="Helical" evidence="12">
    <location>
        <begin position="576"/>
        <end position="596"/>
    </location>
</feature>
<organism evidence="16 17">
    <name type="scientific">Saccharopolyspora rosea</name>
    <dbReference type="NCBI Taxonomy" id="524884"/>
    <lineage>
        <taxon>Bacteria</taxon>
        <taxon>Bacillati</taxon>
        <taxon>Actinomycetota</taxon>
        <taxon>Actinomycetes</taxon>
        <taxon>Pseudonocardiales</taxon>
        <taxon>Pseudonocardiaceae</taxon>
        <taxon>Saccharopolyspora</taxon>
    </lineage>
</organism>
<dbReference type="InterPro" id="IPR042486">
    <property type="entry name" value="Arabino_trans_C_2"/>
</dbReference>
<dbReference type="Gene3D" id="3.40.190.160">
    <property type="match status" value="1"/>
</dbReference>
<keyword evidence="9 12" id="KW-0472">Membrane</keyword>
<comment type="caution">
    <text evidence="16">The sequence shown here is derived from an EMBL/GenBank/DDBJ whole genome shotgun (WGS) entry which is preliminary data.</text>
</comment>
<sequence length="1100" mass="118607">MVVSGYGGADGPAPQGALQKVPSDSSRRSRRGLVTLATLCGLISAVLAIAVPFLPVTQQIVDLQWPTAQGTRAVSAPLTAVAPVKIDARIPCPSIRDLEQRVPGPGTLFNTNPPNSDYGKLTGMSLTVDHGLLTLQTRGQQLGTVPVPDGNCTVDVHSDVSGTTATVGGHHLAAVHGDLRPQMTGIFSQLNSGQDSTAGLSVTARIDNRWASSATAIKWAAIAASVACFALALWAMHRMDAIAGRRPPRLAARRWWRLSFRDVVVLGVLVLWWLIGAMTADDGYFLTMARTRADAGYIGEYYRWFATADAPMAWHVDLYALMTKVSTATPWMRLPSLLMGIVCWFLISRKVLPRLGQQVRRSSAAGWAAGAVFLAFWMPYDNGLRPENLVAMFSLLSLTAVERAVATRRMLPAGVGLVLAAMSVGVNPHGLMAVLPFVVALKPLLKLVRRFAHRFGWMPVLATIAACGFAVLNLLFWDQTWAGAIDATKIRSEIGPSQKWYEELARYQMLFTPDSNGAMTRRFPVLLVLLCLAVCLVVLLRRGQIRGAALGPSRRMLGMSALAFVVLAVTPTKHTHHFGMLAAVGGALAALAALATSTTVLRSKRNRAVFFAGLTFVTALAATGPNAWWYVSSWGVPWYNMPPQVHGWKLSTFLLLLAGIALVVAFLEHVRLDEKNPPPAVVPETGGWEGRSRALKLGTAPLSIVCALLMLFEVGSLVKAIDKRWNTYTMGKDNIEQLSGGSCGLSDDVYVEQHPLDNMLQPSAQQPSTPAPGWTVPQDARKTDTPKTWLQGRQQGFTTDGGLPPETSQDPAQRQYTPPFQMGGPKAPYWGSYEPTGYGTGTMRTPWYPLPQRARDGKVPVVVAVAGQLGGANTLTAEFGTQTPEGFKVLDRRSVSAAGGPGWRDARLVVDGAAADADQVRLVASDKGLGAEAWFSFSAPRVPQLARLTDVVAKAPTFLDWSAAMQHPCLQPSKIHDGIAQMPQYRVSGGADVRDIGAGWSSPDAGGPFAWLDVATTMRELPTYLEGDVNRDWGSLYEIDPYVANALPAQAAERTHTETRSGLTSMGPLTEPMHLPGPIPNSNNRTDLPKNGREETSDKQ</sequence>
<evidence type="ECO:0000256" key="1">
    <source>
        <dbReference type="ARBA" id="ARBA00003001"/>
    </source>
</evidence>
<keyword evidence="6" id="KW-0808">Transferase</keyword>
<feature type="transmembrane region" description="Helical" evidence="12">
    <location>
        <begin position="331"/>
        <end position="352"/>
    </location>
</feature>
<evidence type="ECO:0000256" key="2">
    <source>
        <dbReference type="ARBA" id="ARBA00004651"/>
    </source>
</evidence>
<dbReference type="Pfam" id="PF17689">
    <property type="entry name" value="Arabino_trans_N"/>
    <property type="match status" value="1"/>
</dbReference>
<feature type="region of interest" description="Disordered" evidence="11">
    <location>
        <begin position="1051"/>
        <end position="1100"/>
    </location>
</feature>
<feature type="transmembrane region" description="Helical" evidence="12">
    <location>
        <begin position="650"/>
        <end position="667"/>
    </location>
</feature>
<evidence type="ECO:0000256" key="5">
    <source>
        <dbReference type="ARBA" id="ARBA00022676"/>
    </source>
</evidence>
<evidence type="ECO:0000259" key="14">
    <source>
        <dbReference type="Pfam" id="PF14896"/>
    </source>
</evidence>
<reference evidence="17" key="1">
    <citation type="journal article" date="2019" name="Int. J. Syst. Evol. Microbiol.">
        <title>The Global Catalogue of Microorganisms (GCM) 10K type strain sequencing project: providing services to taxonomists for standard genome sequencing and annotation.</title>
        <authorList>
            <consortium name="The Broad Institute Genomics Platform"/>
            <consortium name="The Broad Institute Genome Sequencing Center for Infectious Disease"/>
            <person name="Wu L."/>
            <person name="Ma J."/>
        </authorList>
    </citation>
    <scope>NUCLEOTIDE SEQUENCE [LARGE SCALE GENOMIC DNA]</scope>
    <source>
        <strain evidence="17">CCUG 56401</strain>
    </source>
</reference>
<feature type="transmembrane region" description="Helical" evidence="12">
    <location>
        <begin position="417"/>
        <end position="445"/>
    </location>
</feature>
<dbReference type="InterPro" id="IPR007680">
    <property type="entry name" value="Arabino_trans_central"/>
</dbReference>
<evidence type="ECO:0000256" key="12">
    <source>
        <dbReference type="SAM" id="Phobius"/>
    </source>
</evidence>
<keyword evidence="5" id="KW-0328">Glycosyltransferase</keyword>
<evidence type="ECO:0000259" key="15">
    <source>
        <dbReference type="Pfam" id="PF17689"/>
    </source>
</evidence>
<dbReference type="Gene3D" id="2.60.120.610">
    <property type="entry name" value="arabinofuranosyltransferase like domain"/>
    <property type="match status" value="1"/>
</dbReference>
<feature type="transmembrane region" description="Helical" evidence="12">
    <location>
        <begin position="258"/>
        <end position="275"/>
    </location>
</feature>
<evidence type="ECO:0000313" key="17">
    <source>
        <dbReference type="Proteomes" id="UP001597018"/>
    </source>
</evidence>
<protein>
    <submittedName>
        <fullName evidence="16">Arabinosyltransferase domain-containing protein</fullName>
    </submittedName>
</protein>
<evidence type="ECO:0000256" key="6">
    <source>
        <dbReference type="ARBA" id="ARBA00022679"/>
    </source>
</evidence>